<dbReference type="PANTHER" id="PTHR43740">
    <property type="entry name" value="LEUCYL-TRNA SYNTHETASE"/>
    <property type="match status" value="1"/>
</dbReference>
<dbReference type="GO" id="GO:0005524">
    <property type="term" value="F:ATP binding"/>
    <property type="evidence" value="ECO:0007669"/>
    <property type="project" value="UniProtKB-KW"/>
</dbReference>
<comment type="similarity">
    <text evidence="1 10">Belongs to the class-I aminoacyl-tRNA synthetase family.</text>
</comment>
<dbReference type="Pfam" id="PF09334">
    <property type="entry name" value="tRNA-synt_1g"/>
    <property type="match status" value="1"/>
</dbReference>
<feature type="domain" description="Methionyl/Leucyl tRNA synthetase" evidence="13">
    <location>
        <begin position="35"/>
        <end position="180"/>
    </location>
</feature>
<organism evidence="15 16">
    <name type="scientific">Candidatus Iainarchaeum sp</name>
    <dbReference type="NCBI Taxonomy" id="3101447"/>
    <lineage>
        <taxon>Archaea</taxon>
        <taxon>Candidatus Iainarchaeota</taxon>
        <taxon>Candidatus Iainarchaeia</taxon>
        <taxon>Candidatus Iainarchaeales</taxon>
        <taxon>Candidatus Iainarchaeaceae</taxon>
        <taxon>Candidatus Iainarchaeum</taxon>
    </lineage>
</organism>
<feature type="domain" description="Aminoacyl-tRNA synthetase class Ia" evidence="11">
    <location>
        <begin position="418"/>
        <end position="611"/>
    </location>
</feature>
<evidence type="ECO:0000256" key="10">
    <source>
        <dbReference type="RuleBase" id="RU363035"/>
    </source>
</evidence>
<dbReference type="GO" id="GO:0004823">
    <property type="term" value="F:leucine-tRNA ligase activity"/>
    <property type="evidence" value="ECO:0007669"/>
    <property type="project" value="UniProtKB-UniRule"/>
</dbReference>
<dbReference type="InterPro" id="IPR001412">
    <property type="entry name" value="aa-tRNA-synth_I_CS"/>
</dbReference>
<dbReference type="InterPro" id="IPR009080">
    <property type="entry name" value="tRNAsynth_Ia_anticodon-bd"/>
</dbReference>
<reference evidence="15" key="2">
    <citation type="submission" date="2021-05" db="EMBL/GenBank/DDBJ databases">
        <title>Protein family content uncovers lineage relationships and bacterial pathway maintenance mechanisms in DPANN archaea.</title>
        <authorList>
            <person name="Castelle C.J."/>
            <person name="Meheust R."/>
            <person name="Jaffe A.L."/>
            <person name="Seitz K."/>
            <person name="Gong X."/>
            <person name="Baker B.J."/>
            <person name="Banfield J.F."/>
        </authorList>
    </citation>
    <scope>NUCLEOTIDE SEQUENCE</scope>
    <source>
        <strain evidence="15">RIFCSPLOWO2_01_FULL_58_19</strain>
    </source>
</reference>
<keyword evidence="5 10" id="KW-0067">ATP-binding</keyword>
<dbReference type="FunFam" id="1.10.730.10:FF:000002">
    <property type="entry name" value="Leucine--tRNA ligase"/>
    <property type="match status" value="1"/>
</dbReference>
<gene>
    <name evidence="15" type="primary">leuS</name>
    <name evidence="15" type="ORF">J4203_06455</name>
</gene>
<dbReference type="SUPFAM" id="SSF47323">
    <property type="entry name" value="Anticodon-binding domain of a subclass of class I aminoacyl-tRNA synthetases"/>
    <property type="match status" value="1"/>
</dbReference>
<dbReference type="GO" id="GO:0002161">
    <property type="term" value="F:aminoacyl-tRNA deacylase activity"/>
    <property type="evidence" value="ECO:0007669"/>
    <property type="project" value="InterPro"/>
</dbReference>
<evidence type="ECO:0000256" key="8">
    <source>
        <dbReference type="ARBA" id="ARBA00047469"/>
    </source>
</evidence>
<protein>
    <recommendedName>
        <fullName evidence="2 9">Leucine--tRNA ligase</fullName>
        <ecNumber evidence="2 9">6.1.1.4</ecNumber>
    </recommendedName>
</protein>
<keyword evidence="7 10" id="KW-0030">Aminoacyl-tRNA synthetase</keyword>
<dbReference type="FunFam" id="3.40.50.620:FF:000100">
    <property type="entry name" value="probable leucine--tRNA ligase, mitochondrial"/>
    <property type="match status" value="1"/>
</dbReference>
<evidence type="ECO:0000256" key="6">
    <source>
        <dbReference type="ARBA" id="ARBA00022917"/>
    </source>
</evidence>
<dbReference type="Gene3D" id="3.30.2320.20">
    <property type="entry name" value="Class I aminoacyl-tRNA synthetases (RS)"/>
    <property type="match status" value="1"/>
</dbReference>
<keyword evidence="6 10" id="KW-0648">Protein biosynthesis</keyword>
<dbReference type="InterPro" id="IPR025709">
    <property type="entry name" value="Leu_tRNA-synth_edit"/>
</dbReference>
<evidence type="ECO:0000259" key="14">
    <source>
        <dbReference type="Pfam" id="PF13603"/>
    </source>
</evidence>
<feature type="domain" description="Leucyl-tRNA synthetase editing" evidence="14">
    <location>
        <begin position="219"/>
        <end position="405"/>
    </location>
</feature>
<dbReference type="FunFam" id="3.40.50.620:FF:000003">
    <property type="entry name" value="Leucine--tRNA ligase"/>
    <property type="match status" value="1"/>
</dbReference>
<evidence type="ECO:0000256" key="2">
    <source>
        <dbReference type="ARBA" id="ARBA00013164"/>
    </source>
</evidence>
<dbReference type="InterPro" id="IPR015413">
    <property type="entry name" value="Methionyl/Leucyl_tRNA_Synth"/>
</dbReference>
<accession>A0A8T4LD00</accession>
<dbReference type="CDD" id="cd07958">
    <property type="entry name" value="Anticodon_Ia_Leu_BEm"/>
    <property type="match status" value="1"/>
</dbReference>
<comment type="catalytic activity">
    <reaction evidence="8">
        <text>tRNA(Leu) + L-leucine + ATP = L-leucyl-tRNA(Leu) + AMP + diphosphate</text>
        <dbReference type="Rhea" id="RHEA:11688"/>
        <dbReference type="Rhea" id="RHEA-COMP:9613"/>
        <dbReference type="Rhea" id="RHEA-COMP:9622"/>
        <dbReference type="ChEBI" id="CHEBI:30616"/>
        <dbReference type="ChEBI" id="CHEBI:33019"/>
        <dbReference type="ChEBI" id="CHEBI:57427"/>
        <dbReference type="ChEBI" id="CHEBI:78442"/>
        <dbReference type="ChEBI" id="CHEBI:78494"/>
        <dbReference type="ChEBI" id="CHEBI:456215"/>
        <dbReference type="EC" id="6.1.1.4"/>
    </reaction>
</comment>
<evidence type="ECO:0000256" key="9">
    <source>
        <dbReference type="NCBIfam" id="TIGR00396"/>
    </source>
</evidence>
<evidence type="ECO:0000313" key="16">
    <source>
        <dbReference type="Proteomes" id="UP000678237"/>
    </source>
</evidence>
<dbReference type="SUPFAM" id="SSF52374">
    <property type="entry name" value="Nucleotidylyl transferase"/>
    <property type="match status" value="1"/>
</dbReference>
<keyword evidence="4 10" id="KW-0547">Nucleotide-binding</keyword>
<evidence type="ECO:0000256" key="3">
    <source>
        <dbReference type="ARBA" id="ARBA00022598"/>
    </source>
</evidence>
<dbReference type="Pfam" id="PF13603">
    <property type="entry name" value="tRNA-synt_1_2"/>
    <property type="match status" value="1"/>
</dbReference>
<dbReference type="HAMAP" id="MF_00049_B">
    <property type="entry name" value="Leu_tRNA_synth_B"/>
    <property type="match status" value="1"/>
</dbReference>
<dbReference type="InterPro" id="IPR013155">
    <property type="entry name" value="M/V/L/I-tRNA-synth_anticd-bd"/>
</dbReference>
<comment type="caution">
    <text evidence="15">The sequence shown here is derived from an EMBL/GenBank/DDBJ whole genome shotgun (WGS) entry which is preliminary data.</text>
</comment>
<keyword evidence="3 10" id="KW-0436">Ligase</keyword>
<dbReference type="CDD" id="cd00812">
    <property type="entry name" value="LeuRS_core"/>
    <property type="match status" value="1"/>
</dbReference>
<evidence type="ECO:0000259" key="12">
    <source>
        <dbReference type="Pfam" id="PF08264"/>
    </source>
</evidence>
<feature type="domain" description="Methionyl/Valyl/Leucyl/Isoleucyl-tRNA synthetase anticodon-binding" evidence="12">
    <location>
        <begin position="659"/>
        <end position="780"/>
    </location>
</feature>
<dbReference type="GO" id="GO:0006429">
    <property type="term" value="P:leucyl-tRNA aminoacylation"/>
    <property type="evidence" value="ECO:0007669"/>
    <property type="project" value="UniProtKB-UniRule"/>
</dbReference>
<dbReference type="NCBIfam" id="TIGR00396">
    <property type="entry name" value="leuS_bact"/>
    <property type="match status" value="1"/>
</dbReference>
<dbReference type="Pfam" id="PF00133">
    <property type="entry name" value="tRNA-synt_1"/>
    <property type="match status" value="1"/>
</dbReference>
<evidence type="ECO:0000256" key="1">
    <source>
        <dbReference type="ARBA" id="ARBA00005594"/>
    </source>
</evidence>
<dbReference type="Gene3D" id="3.40.50.620">
    <property type="entry name" value="HUPs"/>
    <property type="match status" value="2"/>
</dbReference>
<dbReference type="PANTHER" id="PTHR43740:SF2">
    <property type="entry name" value="LEUCINE--TRNA LIGASE, MITOCHONDRIAL"/>
    <property type="match status" value="1"/>
</dbReference>
<dbReference type="AlphaFoldDB" id="A0A8T4LD00"/>
<dbReference type="InterPro" id="IPR002302">
    <property type="entry name" value="Leu-tRNA-ligase"/>
</dbReference>
<name>A0A8T4LD00_9ARCH</name>
<evidence type="ECO:0000259" key="13">
    <source>
        <dbReference type="Pfam" id="PF09334"/>
    </source>
</evidence>
<dbReference type="InterPro" id="IPR014729">
    <property type="entry name" value="Rossmann-like_a/b/a_fold"/>
</dbReference>
<dbReference type="EMBL" id="JAGVWE010000005">
    <property type="protein sequence ID" value="MBS3063479.1"/>
    <property type="molecule type" value="Genomic_DNA"/>
</dbReference>
<evidence type="ECO:0000259" key="11">
    <source>
        <dbReference type="Pfam" id="PF00133"/>
    </source>
</evidence>
<evidence type="ECO:0000256" key="5">
    <source>
        <dbReference type="ARBA" id="ARBA00022840"/>
    </source>
</evidence>
<dbReference type="PROSITE" id="PS00178">
    <property type="entry name" value="AA_TRNA_LIGASE_I"/>
    <property type="match status" value="1"/>
</dbReference>
<evidence type="ECO:0000313" key="15">
    <source>
        <dbReference type="EMBL" id="MBS3063479.1"/>
    </source>
</evidence>
<dbReference type="Proteomes" id="UP000678237">
    <property type="component" value="Unassembled WGS sequence"/>
</dbReference>
<dbReference type="InterPro" id="IPR009008">
    <property type="entry name" value="Val/Leu/Ile-tRNA-synth_edit"/>
</dbReference>
<evidence type="ECO:0000256" key="7">
    <source>
        <dbReference type="ARBA" id="ARBA00023146"/>
    </source>
</evidence>
<dbReference type="GO" id="GO:0005829">
    <property type="term" value="C:cytosol"/>
    <property type="evidence" value="ECO:0007669"/>
    <property type="project" value="TreeGrafter"/>
</dbReference>
<dbReference type="PRINTS" id="PR00985">
    <property type="entry name" value="TRNASYNTHLEU"/>
</dbReference>
<dbReference type="Pfam" id="PF08264">
    <property type="entry name" value="Anticodon_1"/>
    <property type="match status" value="1"/>
</dbReference>
<sequence length="875" mass="99915">MAFDHKEIENKWQRFWAEATVFEVTEDPEKDKYYVLEMFPYPSGKLHMGHVRNYAIGDALARFKRMQGFNVLYPMGYDSFGLPAENAAIEHKANPRLWTYEKINQMRGQQIQMGFSYDWSRMVKTCEPEYYKWNQWIFLKLMEKGLAYRKNAPVNWCEKCQTVLANEQVVNGSCWRCGTEVSEKALEQWFLKITAYADELLAGIDKLTEWPERVRVMQQNWIGKSEGVEIFFKVKDSHHVISTYTAHWNTIYGVTFLVLAPEHPLALELVKGTPKEKDALKFISEMKWLSHIDRVNPDKDKLGFDLGVKAINPVTGREIPVFLTNFVLMDYGTGAVMGTPAHDQRDFEFAKKYGCEVRVVVQPRDRKLAPECMERAFVDEGIMVNSGPFNGLSSAEAMPKVATHLVKERLAKRAVNYKIRDWLVSRQRFWGTPIPVVYCDKCGVVPVPEDKLPVRLPDAAEFGLVGNPLQHVKSFVETTCPRCRAKARRETDTMDTFVDSAWYFLRYSSPREAKKPFDEKKVWQWMPVDQYIGGIEHAILHLLYARFFTKALRDLGLLEVDEPFQRLLAQGMVLKDGAKMSKSLGNVVDPGEIIERFGADTARVFILFAALPEKEFEWSDQGVESARRFLERVYRLVEASKGGMARGEAKEKDLAQSERLLLSKAHRTIQRVTEHMENMRFNYALQALMEFANDLGRLECRDRNVKWFAVRSLVQMLSPFAPHLAEELWQSTKEKGFVSLSKWPACDASRIDVGAETAEAFVESVKADLKNVLALSKIQKPKAVYVFVAAKWKATALAVVREACKGKPDVGLAMKALMARPEFKAQGKQIEAFARAAARKAGETGKPVALDECPSRDPLNKARNAFPLKPAIYVE</sequence>
<dbReference type="InterPro" id="IPR002300">
    <property type="entry name" value="aa-tRNA-synth_Ia"/>
</dbReference>
<reference evidence="15" key="1">
    <citation type="submission" date="2021-03" db="EMBL/GenBank/DDBJ databases">
        <authorList>
            <person name="Jaffe A."/>
        </authorList>
    </citation>
    <scope>NUCLEOTIDE SEQUENCE</scope>
    <source>
        <strain evidence="15">RIFCSPLOWO2_01_FULL_58_19</strain>
    </source>
</reference>
<proteinExistence type="inferred from homology"/>
<dbReference type="EC" id="6.1.1.4" evidence="2 9"/>
<dbReference type="Gene3D" id="1.10.730.10">
    <property type="entry name" value="Isoleucyl-tRNA Synthetase, Domain 1"/>
    <property type="match status" value="2"/>
</dbReference>
<evidence type="ECO:0000256" key="4">
    <source>
        <dbReference type="ARBA" id="ARBA00022741"/>
    </source>
</evidence>
<dbReference type="SUPFAM" id="SSF50677">
    <property type="entry name" value="ValRS/IleRS/LeuRS editing domain"/>
    <property type="match status" value="1"/>
</dbReference>